<protein>
    <recommendedName>
        <fullName evidence="2">Trichome birefringence-like C-terminal domain-containing protein</fullName>
    </recommendedName>
</protein>
<dbReference type="PANTHER" id="PTHR32285">
    <property type="entry name" value="PROTEIN TRICHOME BIREFRINGENCE-LIKE 9-RELATED"/>
    <property type="match status" value="1"/>
</dbReference>
<feature type="domain" description="Trichome birefringence-like C-terminal" evidence="2">
    <location>
        <begin position="15"/>
        <end position="290"/>
    </location>
</feature>
<evidence type="ECO:0000259" key="2">
    <source>
        <dbReference type="Pfam" id="PF13839"/>
    </source>
</evidence>
<dbReference type="InterPro" id="IPR026057">
    <property type="entry name" value="TBL_C"/>
</dbReference>
<reference evidence="4" key="1">
    <citation type="journal article" date="2017" name="Nat. Commun.">
        <title>The asparagus genome sheds light on the origin and evolution of a young Y chromosome.</title>
        <authorList>
            <person name="Harkess A."/>
            <person name="Zhou J."/>
            <person name="Xu C."/>
            <person name="Bowers J.E."/>
            <person name="Van der Hulst R."/>
            <person name="Ayyampalayam S."/>
            <person name="Mercati F."/>
            <person name="Riccardi P."/>
            <person name="McKain M.R."/>
            <person name="Kakrana A."/>
            <person name="Tang H."/>
            <person name="Ray J."/>
            <person name="Groenendijk J."/>
            <person name="Arikit S."/>
            <person name="Mathioni S.M."/>
            <person name="Nakano M."/>
            <person name="Shan H."/>
            <person name="Telgmann-Rauber A."/>
            <person name="Kanno A."/>
            <person name="Yue Z."/>
            <person name="Chen H."/>
            <person name="Li W."/>
            <person name="Chen Y."/>
            <person name="Xu X."/>
            <person name="Zhang Y."/>
            <person name="Luo S."/>
            <person name="Chen H."/>
            <person name="Gao J."/>
            <person name="Mao Z."/>
            <person name="Pires J.C."/>
            <person name="Luo M."/>
            <person name="Kudrna D."/>
            <person name="Wing R.A."/>
            <person name="Meyers B.C."/>
            <person name="Yi K."/>
            <person name="Kong H."/>
            <person name="Lavrijsen P."/>
            <person name="Sunseri F."/>
            <person name="Falavigna A."/>
            <person name="Ye Y."/>
            <person name="Leebens-Mack J.H."/>
            <person name="Chen G."/>
        </authorList>
    </citation>
    <scope>NUCLEOTIDE SEQUENCE [LARGE SCALE GENOMIC DNA]</scope>
    <source>
        <strain evidence="4">cv. DH0086</strain>
    </source>
</reference>
<dbReference type="Gramene" id="ONK81217">
    <property type="protein sequence ID" value="ONK81217"/>
    <property type="gene ID" value="A4U43_C01F26630"/>
</dbReference>
<dbReference type="GO" id="GO:0005794">
    <property type="term" value="C:Golgi apparatus"/>
    <property type="evidence" value="ECO:0007669"/>
    <property type="project" value="TreeGrafter"/>
</dbReference>
<name>A0A5P1FUW8_ASPOF</name>
<evidence type="ECO:0000313" key="4">
    <source>
        <dbReference type="Proteomes" id="UP000243459"/>
    </source>
</evidence>
<dbReference type="OMA" id="AYSANHF"/>
<dbReference type="GO" id="GO:0016413">
    <property type="term" value="F:O-acetyltransferase activity"/>
    <property type="evidence" value="ECO:0007669"/>
    <property type="project" value="InterPro"/>
</dbReference>
<organism evidence="3 4">
    <name type="scientific">Asparagus officinalis</name>
    <name type="common">Garden asparagus</name>
    <dbReference type="NCBI Taxonomy" id="4686"/>
    <lineage>
        <taxon>Eukaryota</taxon>
        <taxon>Viridiplantae</taxon>
        <taxon>Streptophyta</taxon>
        <taxon>Embryophyta</taxon>
        <taxon>Tracheophyta</taxon>
        <taxon>Spermatophyta</taxon>
        <taxon>Magnoliopsida</taxon>
        <taxon>Liliopsida</taxon>
        <taxon>Asparagales</taxon>
        <taxon>Asparagaceae</taxon>
        <taxon>Asparagoideae</taxon>
        <taxon>Asparagus</taxon>
    </lineage>
</organism>
<accession>A0A5P1FUW8</accession>
<dbReference type="AlphaFoldDB" id="A0A5P1FUW8"/>
<comment type="similarity">
    <text evidence="1">Belongs to the PC-esterase family. TBL subfamily.</text>
</comment>
<dbReference type="InterPro" id="IPR029962">
    <property type="entry name" value="TBL"/>
</dbReference>
<evidence type="ECO:0000313" key="3">
    <source>
        <dbReference type="EMBL" id="ONK81217.1"/>
    </source>
</evidence>
<keyword evidence="4" id="KW-1185">Reference proteome</keyword>
<sequence>MCTQYELIFFPSDSLNATDFLVRLKGQRLIFVGDSLNRNMWQSLVCILRHSVENKDRVYEAARRRKFKLTGYYSIIFEDYKCSIEYVRSTYLVRGLHDDERLRLDLMDETTKAYREADIVVFNTGHWWTHEKPSKGVDYYQEGDNVYPLLKVMEAYKRALTTWASWVDKYINFNRTQVVFRGYSPTHYRGRQWKSGGQCYKETEPIFNETFLSKYPPKMRAFEEVMEQMKAPVTYLNISRLTDYRKDGHPSVYRKTYNTVREQIAGEKSPDCSHWCLPGIPDTWNELLYASLLLNGRGSWMP</sequence>
<evidence type="ECO:0000256" key="1">
    <source>
        <dbReference type="ARBA" id="ARBA00007727"/>
    </source>
</evidence>
<dbReference type="OrthoDB" id="630188at2759"/>
<dbReference type="Pfam" id="PF13839">
    <property type="entry name" value="PC-Esterase"/>
    <property type="match status" value="1"/>
</dbReference>
<dbReference type="Proteomes" id="UP000243459">
    <property type="component" value="Chromosome 1"/>
</dbReference>
<dbReference type="EMBL" id="CM007381">
    <property type="protein sequence ID" value="ONK81217.1"/>
    <property type="molecule type" value="Genomic_DNA"/>
</dbReference>
<dbReference type="PANTHER" id="PTHR32285:SF208">
    <property type="entry name" value="PROTEIN TRICHOME BIREFRINGENCE-LIKE 2"/>
    <property type="match status" value="1"/>
</dbReference>
<proteinExistence type="inferred from homology"/>
<gene>
    <name evidence="3" type="ORF">A4U43_C01F26630</name>
</gene>